<gene>
    <name evidence="2" type="ORF">CJF43_02020</name>
</gene>
<sequence length="297" mass="32868">MQEKLNLDDLGFAEKFLHESSPSIMYQYLSGVGYKYATLALGVAEQNTIAGIVALNFMKAAASAQGKPIDDHKVQEILRAMANEYVNALKKQVRDEVLATVREINYREVWEFHNKVFKNAGYSADAWTLNSVLSVMPEDKREEYWQRVLSSAGDAQAELELAADTYVFMHIMLVKGSQVDRQMAAGWIRRIESLENVSAIIELGTVKIAHGIGHQLNNINNFFYGEPAVSFHYPAPAPPPPSPKVVVPSSPVQMPTQQPARRRRRRRGGGGRPPTTGAGYDNGAHYSGGGGRLRIDP</sequence>
<evidence type="ECO:0000313" key="2">
    <source>
        <dbReference type="EMBL" id="OZY43773.1"/>
    </source>
</evidence>
<evidence type="ECO:0000256" key="1">
    <source>
        <dbReference type="SAM" id="MobiDB-lite"/>
    </source>
</evidence>
<dbReference type="AlphaFoldDB" id="A0A266M0H3"/>
<dbReference type="RefSeq" id="WP_095027746.1">
    <property type="nucleotide sequence ID" value="NZ_NQKL01000001.1"/>
</dbReference>
<organism evidence="2 3">
    <name type="scientific">Pseudomonas fragi</name>
    <dbReference type="NCBI Taxonomy" id="296"/>
    <lineage>
        <taxon>Bacteria</taxon>
        <taxon>Pseudomonadati</taxon>
        <taxon>Pseudomonadota</taxon>
        <taxon>Gammaproteobacteria</taxon>
        <taxon>Pseudomonadales</taxon>
        <taxon>Pseudomonadaceae</taxon>
        <taxon>Pseudomonas</taxon>
    </lineage>
</organism>
<dbReference type="EMBL" id="NQKL01000001">
    <property type="protein sequence ID" value="OZY43773.1"/>
    <property type="molecule type" value="Genomic_DNA"/>
</dbReference>
<accession>A0A266M0H3</accession>
<comment type="caution">
    <text evidence="2">The sequence shown here is derived from an EMBL/GenBank/DDBJ whole genome shotgun (WGS) entry which is preliminary data.</text>
</comment>
<protein>
    <submittedName>
        <fullName evidence="2">Uncharacterized protein</fullName>
    </submittedName>
</protein>
<name>A0A266M0H3_PSEFR</name>
<feature type="region of interest" description="Disordered" evidence="1">
    <location>
        <begin position="235"/>
        <end position="297"/>
    </location>
</feature>
<proteinExistence type="predicted"/>
<feature type="compositionally biased region" description="Gly residues" evidence="1">
    <location>
        <begin position="286"/>
        <end position="297"/>
    </location>
</feature>
<feature type="compositionally biased region" description="Low complexity" evidence="1">
    <location>
        <begin position="244"/>
        <end position="259"/>
    </location>
</feature>
<feature type="compositionally biased region" description="Basic residues" evidence="1">
    <location>
        <begin position="260"/>
        <end position="269"/>
    </location>
</feature>
<reference evidence="2 3" key="1">
    <citation type="submission" date="2017-08" db="EMBL/GenBank/DDBJ databases">
        <title>Genomic and metabolic characterisation of spoilage-associated Pseudomonas species.</title>
        <authorList>
            <person name="Stanborough T."/>
            <person name="Fegan N."/>
            <person name="Powell S.M."/>
            <person name="Singh T."/>
            <person name="Tamplin M.L."/>
            <person name="Chandry P.S."/>
        </authorList>
    </citation>
    <scope>NUCLEOTIDE SEQUENCE [LARGE SCALE GENOMIC DNA]</scope>
    <source>
        <strain evidence="2 3">F1820</strain>
    </source>
</reference>
<evidence type="ECO:0000313" key="3">
    <source>
        <dbReference type="Proteomes" id="UP000216113"/>
    </source>
</evidence>
<dbReference type="Proteomes" id="UP000216113">
    <property type="component" value="Unassembled WGS sequence"/>
</dbReference>